<reference evidence="1 2" key="2">
    <citation type="submission" date="2023-10" db="EMBL/GenBank/DDBJ databases">
        <authorList>
            <person name="Han X.F."/>
        </authorList>
    </citation>
    <scope>NUCLEOTIDE SEQUENCE [LARGE SCALE GENOMIC DNA]</scope>
    <source>
        <strain evidence="1 2">KCTC 39840</strain>
    </source>
</reference>
<keyword evidence="2" id="KW-1185">Reference proteome</keyword>
<evidence type="ECO:0008006" key="3">
    <source>
        <dbReference type="Google" id="ProtNLM"/>
    </source>
</evidence>
<gene>
    <name evidence="1" type="ORF">R7226_25165</name>
</gene>
<dbReference type="Gene3D" id="3.40.50.11780">
    <property type="match status" value="1"/>
</dbReference>
<name>A0ABU4HWG5_9ACTN</name>
<dbReference type="Proteomes" id="UP001284601">
    <property type="component" value="Unassembled WGS sequence"/>
</dbReference>
<proteinExistence type="predicted"/>
<protein>
    <recommendedName>
        <fullName evidence="3">Tail sheath protein</fullName>
    </recommendedName>
</protein>
<accession>A0ABU4HWG5</accession>
<dbReference type="EMBL" id="JAWSTH010000097">
    <property type="protein sequence ID" value="MDW5597666.1"/>
    <property type="molecule type" value="Genomic_DNA"/>
</dbReference>
<evidence type="ECO:0000313" key="1">
    <source>
        <dbReference type="EMBL" id="MDW5597666.1"/>
    </source>
</evidence>
<evidence type="ECO:0000313" key="2">
    <source>
        <dbReference type="Proteomes" id="UP001284601"/>
    </source>
</evidence>
<sequence>MPLPQVIVRRGDRGAAPFPADDVSTRFEAVVTERGPVGQAVECRSFAQVRDLFGGHTSTSTLRAVEAYFAEGGGRAVLSRVVGTDSVNASLNLSGATTGVVLKVSAVGSGPWYHGVRVRVEGNTGNDRRITLTLNDALLVSGTVSDVAGAIALINSSGLATAGVPRTDVAAWPPREIPTATALAGGDDDITSVSALTAAEIGAALDVFDEDLGAGSVCASAWDDRTVFEALADHAAANNRFARGDFGPNADVETMRTTAEYIRGRANARHIQLLAGWLNVSVAGVSVPVAPSGVHLGREAQADRENGAGPAQPAAWTFGEYRTPIGLVRPFTRTERETLNSAGITVITQDAQGAIYAEDAITAVDGTRYPQYAEVAAMRVTMAIHAQAKQVLHQRVMQTIDGQGHLAAATTGDLVAICADWYARGALYGADAAEAFSASVVAETEAGQKPRLVGYLALRPSPSAHTVELTITQVAPSDTI</sequence>
<comment type="caution">
    <text evidence="1">The sequence shown here is derived from an EMBL/GenBank/DDBJ whole genome shotgun (WGS) entry which is preliminary data.</text>
</comment>
<organism evidence="1 2">
    <name type="scientific">Conexibacter stalactiti</name>
    <dbReference type="NCBI Taxonomy" id="1940611"/>
    <lineage>
        <taxon>Bacteria</taxon>
        <taxon>Bacillati</taxon>
        <taxon>Actinomycetota</taxon>
        <taxon>Thermoleophilia</taxon>
        <taxon>Solirubrobacterales</taxon>
        <taxon>Conexibacteraceae</taxon>
        <taxon>Conexibacter</taxon>
    </lineage>
</organism>
<reference evidence="2" key="1">
    <citation type="submission" date="2023-07" db="EMBL/GenBank/DDBJ databases">
        <title>Conexibacter stalactiti sp. nov., isolated from stalactites in a lava cave and emended description of the genus Conexibacter.</title>
        <authorList>
            <person name="Lee S.D."/>
        </authorList>
    </citation>
    <scope>NUCLEOTIDE SEQUENCE [LARGE SCALE GENOMIC DNA]</scope>
    <source>
        <strain evidence="2">KCTC 39840</strain>
    </source>
</reference>
<dbReference type="RefSeq" id="WP_318600132.1">
    <property type="nucleotide sequence ID" value="NZ_JAWSTH010000097.1"/>
</dbReference>